<protein>
    <submittedName>
        <fullName evidence="2">Uncharacterized protein</fullName>
    </submittedName>
</protein>
<evidence type="ECO:0000313" key="3">
    <source>
        <dbReference type="Proteomes" id="UP000664940"/>
    </source>
</evidence>
<evidence type="ECO:0000256" key="1">
    <source>
        <dbReference type="SAM" id="MobiDB-lite"/>
    </source>
</evidence>
<organism evidence="2 3">
    <name type="scientific">Phyllostomus discolor</name>
    <name type="common">pale spear-nosed bat</name>
    <dbReference type="NCBI Taxonomy" id="89673"/>
    <lineage>
        <taxon>Eukaryota</taxon>
        <taxon>Metazoa</taxon>
        <taxon>Chordata</taxon>
        <taxon>Craniata</taxon>
        <taxon>Vertebrata</taxon>
        <taxon>Euteleostomi</taxon>
        <taxon>Mammalia</taxon>
        <taxon>Eutheria</taxon>
        <taxon>Laurasiatheria</taxon>
        <taxon>Chiroptera</taxon>
        <taxon>Yangochiroptera</taxon>
        <taxon>Phyllostomidae</taxon>
        <taxon>Phyllostominae</taxon>
        <taxon>Phyllostomus</taxon>
    </lineage>
</organism>
<sequence>MSFSIQSRFTGLSDSVAAQALPGGVVDVETEGGMKRMALVRQTDGTPWKVPAQPGRKFGRWARTRVRNVDESGGCTGQGGGVHCTCKTLHLRLAPLNPKTGCLSGGHSGEAGWAVSRREAASEAGEGGAAGGVAVQGEAGGGKALPSPRLRRHRRREQLRR</sequence>
<dbReference type="Proteomes" id="UP000664940">
    <property type="component" value="Unassembled WGS sequence"/>
</dbReference>
<comment type="caution">
    <text evidence="2">The sequence shown here is derived from an EMBL/GenBank/DDBJ whole genome shotgun (WGS) entry which is preliminary data.</text>
</comment>
<dbReference type="AlphaFoldDB" id="A0A833ZUC3"/>
<evidence type="ECO:0000313" key="2">
    <source>
        <dbReference type="EMBL" id="KAF6099999.1"/>
    </source>
</evidence>
<feature type="region of interest" description="Disordered" evidence="1">
    <location>
        <begin position="117"/>
        <end position="161"/>
    </location>
</feature>
<gene>
    <name evidence="2" type="ORF">HJG60_011715</name>
</gene>
<accession>A0A833ZUC3</accession>
<reference evidence="2 3" key="1">
    <citation type="journal article" date="2020" name="Nature">
        <title>Six reference-quality genomes reveal evolution of bat adaptations.</title>
        <authorList>
            <person name="Jebb D."/>
            <person name="Huang Z."/>
            <person name="Pippel M."/>
            <person name="Hughes G.M."/>
            <person name="Lavrichenko K."/>
            <person name="Devanna P."/>
            <person name="Winkler S."/>
            <person name="Jermiin L.S."/>
            <person name="Skirmuntt E.C."/>
            <person name="Katzourakis A."/>
            <person name="Burkitt-Gray L."/>
            <person name="Ray D.A."/>
            <person name="Sullivan K.A.M."/>
            <person name="Roscito J.G."/>
            <person name="Kirilenko B.M."/>
            <person name="Davalos L.M."/>
            <person name="Corthals A.P."/>
            <person name="Power M.L."/>
            <person name="Jones G."/>
            <person name="Ransome R.D."/>
            <person name="Dechmann D.K.N."/>
            <person name="Locatelli A.G."/>
            <person name="Puechmaille S.J."/>
            <person name="Fedrigo O."/>
            <person name="Jarvis E.D."/>
            <person name="Hiller M."/>
            <person name="Vernes S.C."/>
            <person name="Myers E.W."/>
            <person name="Teeling E.C."/>
        </authorList>
    </citation>
    <scope>NUCLEOTIDE SEQUENCE [LARGE SCALE GENOMIC DNA]</scope>
    <source>
        <strain evidence="2">Bat1K_MPI-CBG_1</strain>
    </source>
</reference>
<proteinExistence type="predicted"/>
<dbReference type="EMBL" id="JABVXQ010000007">
    <property type="protein sequence ID" value="KAF6099999.1"/>
    <property type="molecule type" value="Genomic_DNA"/>
</dbReference>
<feature type="compositionally biased region" description="Basic residues" evidence="1">
    <location>
        <begin position="149"/>
        <end position="161"/>
    </location>
</feature>
<name>A0A833ZUC3_9CHIR</name>